<protein>
    <submittedName>
        <fullName evidence="1">Head-tail adaptor protein</fullName>
    </submittedName>
</protein>
<dbReference type="Pfam" id="PF05521">
    <property type="entry name" value="Phage_HCP"/>
    <property type="match status" value="1"/>
</dbReference>
<sequence>MNSFVIQHKAQVDDGIGGYTESWTTFKEVKGYIDLVTGTDLTTAQNAFAEQSTHMLVIPSYTVGITDDMRVIDESGRAYSITYPDDPMGVGHHNEVYCKFSEVIDSA</sequence>
<reference evidence="1 2" key="1">
    <citation type="submission" date="2019-05" db="EMBL/GenBank/DDBJ databases">
        <title>The metagenome of a microbial culture collection derived from dairy environment covers the genomic content of the human microbiome.</title>
        <authorList>
            <person name="Roder T."/>
            <person name="Wuthrich D."/>
            <person name="Sattari Z."/>
            <person name="Von Ah U."/>
            <person name="Bar C."/>
            <person name="Ronchi F."/>
            <person name="Macpherson A.J."/>
            <person name="Ganal-Vonarburg S.C."/>
            <person name="Bruggmann R."/>
            <person name="Vergeres G."/>
        </authorList>
    </citation>
    <scope>NUCLEOTIDE SEQUENCE [LARGE SCALE GENOMIC DNA]</scope>
    <source>
        <strain evidence="1 2">FAM 24235</strain>
    </source>
</reference>
<dbReference type="AlphaFoldDB" id="A0A5R9C6S3"/>
<dbReference type="RefSeq" id="WP_138471012.1">
    <property type="nucleotide sequence ID" value="NZ_VBTE01000005.1"/>
</dbReference>
<dbReference type="NCBIfam" id="TIGR01563">
    <property type="entry name" value="gp16_SPP1"/>
    <property type="match status" value="1"/>
</dbReference>
<dbReference type="Gene3D" id="2.40.10.270">
    <property type="entry name" value="Bacteriophage SPP1 head-tail adaptor protein"/>
    <property type="match status" value="1"/>
</dbReference>
<gene>
    <name evidence="1" type="ORF">FEZ48_02815</name>
</gene>
<evidence type="ECO:0000313" key="2">
    <source>
        <dbReference type="Proteomes" id="UP000307201"/>
    </source>
</evidence>
<dbReference type="InterPro" id="IPR038666">
    <property type="entry name" value="SSP1_head-tail_sf"/>
</dbReference>
<dbReference type="InterPro" id="IPR008767">
    <property type="entry name" value="Phage_SPP1_head-tail_adaptor"/>
</dbReference>
<evidence type="ECO:0000313" key="1">
    <source>
        <dbReference type="EMBL" id="TLQ08833.1"/>
    </source>
</evidence>
<comment type="caution">
    <text evidence="1">The sequence shown here is derived from an EMBL/GenBank/DDBJ whole genome shotgun (WGS) entry which is preliminary data.</text>
</comment>
<dbReference type="Proteomes" id="UP000307201">
    <property type="component" value="Unassembled WGS sequence"/>
</dbReference>
<name>A0A5R9C6S3_9LACT</name>
<dbReference type="EMBL" id="VBTE01000005">
    <property type="protein sequence ID" value="TLQ08833.1"/>
    <property type="molecule type" value="Genomic_DNA"/>
</dbReference>
<dbReference type="OrthoDB" id="2049222at2"/>
<accession>A0A5R9C6S3</accession>
<organism evidence="1 2">
    <name type="scientific">Marinilactibacillus psychrotolerans</name>
    <dbReference type="NCBI Taxonomy" id="191770"/>
    <lineage>
        <taxon>Bacteria</taxon>
        <taxon>Bacillati</taxon>
        <taxon>Bacillota</taxon>
        <taxon>Bacilli</taxon>
        <taxon>Lactobacillales</taxon>
        <taxon>Carnobacteriaceae</taxon>
        <taxon>Marinilactibacillus</taxon>
    </lineage>
</organism>
<proteinExistence type="predicted"/>